<evidence type="ECO:0000313" key="2">
    <source>
        <dbReference type="Proteomes" id="UP001501867"/>
    </source>
</evidence>
<comment type="caution">
    <text evidence="1">The sequence shown here is derived from an EMBL/GenBank/DDBJ whole genome shotgun (WGS) entry which is preliminary data.</text>
</comment>
<dbReference type="EMBL" id="BAAABV010000006">
    <property type="protein sequence ID" value="GAA0274105.1"/>
    <property type="molecule type" value="Genomic_DNA"/>
</dbReference>
<dbReference type="RefSeq" id="WP_344152874.1">
    <property type="nucleotide sequence ID" value="NZ_BAAABV010000006.1"/>
</dbReference>
<sequence>MKNFQVDGWSGWPTTVAGLGGRTVVLAGQHKRVSLETDEIRAHSPVGRLRSKAE</sequence>
<accession>A0ABP3ETS6</accession>
<dbReference type="Proteomes" id="UP001501867">
    <property type="component" value="Unassembled WGS sequence"/>
</dbReference>
<keyword evidence="2" id="KW-1185">Reference proteome</keyword>
<reference evidence="2" key="1">
    <citation type="journal article" date="2019" name="Int. J. Syst. Evol. Microbiol.">
        <title>The Global Catalogue of Microorganisms (GCM) 10K type strain sequencing project: providing services to taxonomists for standard genome sequencing and annotation.</title>
        <authorList>
            <consortium name="The Broad Institute Genomics Platform"/>
            <consortium name="The Broad Institute Genome Sequencing Center for Infectious Disease"/>
            <person name="Wu L."/>
            <person name="Ma J."/>
        </authorList>
    </citation>
    <scope>NUCLEOTIDE SEQUENCE [LARGE SCALE GENOMIC DNA]</scope>
    <source>
        <strain evidence="2">JCM 4505</strain>
    </source>
</reference>
<name>A0ABP3ETS6_9ACTN</name>
<protein>
    <submittedName>
        <fullName evidence="1">Uncharacterized protein</fullName>
    </submittedName>
</protein>
<proteinExistence type="predicted"/>
<evidence type="ECO:0000313" key="1">
    <source>
        <dbReference type="EMBL" id="GAA0274105.1"/>
    </source>
</evidence>
<organism evidence="1 2">
    <name type="scientific">Streptomyces polychromogenes</name>
    <dbReference type="NCBI Taxonomy" id="67342"/>
    <lineage>
        <taxon>Bacteria</taxon>
        <taxon>Bacillati</taxon>
        <taxon>Actinomycetota</taxon>
        <taxon>Actinomycetes</taxon>
        <taxon>Kitasatosporales</taxon>
        <taxon>Streptomycetaceae</taxon>
        <taxon>Streptomyces</taxon>
    </lineage>
</organism>
<gene>
    <name evidence="1" type="ORF">GCM10010302_09680</name>
</gene>